<reference evidence="2" key="1">
    <citation type="submission" date="2016-07" db="EMBL/GenBank/DDBJ databases">
        <authorList>
            <person name="Florea S."/>
            <person name="Webb J.S."/>
            <person name="Jaromczyk J."/>
            <person name="Schardl C.L."/>
        </authorList>
    </citation>
    <scope>NUCLEOTIDE SEQUENCE [LARGE SCALE GENOMIC DNA]</scope>
    <source>
        <strain evidence="2">CY1</strain>
    </source>
</reference>
<evidence type="ECO:0000313" key="1">
    <source>
        <dbReference type="EMBL" id="OPH56734.1"/>
    </source>
</evidence>
<dbReference type="EMBL" id="MBTG01000015">
    <property type="protein sequence ID" value="OPH56734.1"/>
    <property type="molecule type" value="Genomic_DNA"/>
</dbReference>
<dbReference type="RefSeq" id="WP_079414194.1">
    <property type="nucleotide sequence ID" value="NZ_MBTG01000015.1"/>
</dbReference>
<name>A0A1V4HK79_9BACL</name>
<sequence length="194" mass="22405">MTSISEAKKAIYALKDKTKFERLIYSAAIFTELLAEHQIKPIIVGGLAVEIYSQSGYTTQDSDFVMDGYEIADEILKDLDFHKVGKDWIHTTIGISIEIPSNFLTGDYNKVTELPLEGNKKVYVIGIEDIILDRLRSAVHWKSGEDREWGYRLLLIYYEDIDLEYIETSFQHPSEKDEFKEWVAEVTLEKSKIK</sequence>
<accession>A0A1V4HK79</accession>
<organism evidence="1 2">
    <name type="scientific">Paenibacillus ferrarius</name>
    <dbReference type="NCBI Taxonomy" id="1469647"/>
    <lineage>
        <taxon>Bacteria</taxon>
        <taxon>Bacillati</taxon>
        <taxon>Bacillota</taxon>
        <taxon>Bacilli</taxon>
        <taxon>Bacillales</taxon>
        <taxon>Paenibacillaceae</taxon>
        <taxon>Paenibacillus</taxon>
    </lineage>
</organism>
<dbReference type="STRING" id="1469647.BC351_27755"/>
<protein>
    <recommendedName>
        <fullName evidence="3">UbiD family decarboxylase</fullName>
    </recommendedName>
</protein>
<proteinExistence type="predicted"/>
<evidence type="ECO:0000313" key="2">
    <source>
        <dbReference type="Proteomes" id="UP000190626"/>
    </source>
</evidence>
<dbReference type="AlphaFoldDB" id="A0A1V4HK79"/>
<gene>
    <name evidence="1" type="ORF">BC351_27755</name>
</gene>
<comment type="caution">
    <text evidence="1">The sequence shown here is derived from an EMBL/GenBank/DDBJ whole genome shotgun (WGS) entry which is preliminary data.</text>
</comment>
<dbReference type="OrthoDB" id="7432624at2"/>
<dbReference type="Proteomes" id="UP000190626">
    <property type="component" value="Unassembled WGS sequence"/>
</dbReference>
<keyword evidence="2" id="KW-1185">Reference proteome</keyword>
<evidence type="ECO:0008006" key="3">
    <source>
        <dbReference type="Google" id="ProtNLM"/>
    </source>
</evidence>